<organism evidence="1 2">
    <name type="scientific">Botrytis byssoidea</name>
    <dbReference type="NCBI Taxonomy" id="139641"/>
    <lineage>
        <taxon>Eukaryota</taxon>
        <taxon>Fungi</taxon>
        <taxon>Dikarya</taxon>
        <taxon>Ascomycota</taxon>
        <taxon>Pezizomycotina</taxon>
        <taxon>Leotiomycetes</taxon>
        <taxon>Helotiales</taxon>
        <taxon>Sclerotiniaceae</taxon>
        <taxon>Botrytis</taxon>
    </lineage>
</organism>
<dbReference type="Proteomes" id="UP000710849">
    <property type="component" value="Unassembled WGS sequence"/>
</dbReference>
<gene>
    <name evidence="1" type="ORF">EAE97_008609</name>
</gene>
<evidence type="ECO:0000313" key="1">
    <source>
        <dbReference type="EMBL" id="KAF7934249.1"/>
    </source>
</evidence>
<dbReference type="AlphaFoldDB" id="A0A9P5LPV5"/>
<dbReference type="GeneID" id="62152197"/>
<proteinExistence type="predicted"/>
<reference evidence="1 2" key="1">
    <citation type="journal article" date="2020" name="Genome Biol. Evol.">
        <title>Comparative genomics of Sclerotiniaceae.</title>
        <authorList>
            <person name="Valero Jimenez C.A."/>
            <person name="Steentjes M."/>
            <person name="Scholten O.E."/>
            <person name="Van Kan J.A.L."/>
        </authorList>
    </citation>
    <scope>NUCLEOTIDE SEQUENCE [LARGE SCALE GENOMIC DNA]</scope>
    <source>
        <strain evidence="1 2">MUCL 94</strain>
    </source>
</reference>
<sequence>MTVGASSSSTNNQILKAVGKLTPSIVGILLSLHIWVYAEQINPGYMHTIVTFYGYDCAWTPHILINGLNVSPSPSLEDLSVCVLSIGAA</sequence>
<protein>
    <submittedName>
        <fullName evidence="1">Uncharacterized protein</fullName>
    </submittedName>
</protein>
<comment type="caution">
    <text evidence="1">The sequence shown here is derived from an EMBL/GenBank/DDBJ whole genome shotgun (WGS) entry which is preliminary data.</text>
</comment>
<keyword evidence="2" id="KW-1185">Reference proteome</keyword>
<accession>A0A9P5LPV5</accession>
<dbReference type="EMBL" id="RCSW01000018">
    <property type="protein sequence ID" value="KAF7934249.1"/>
    <property type="molecule type" value="Genomic_DNA"/>
</dbReference>
<dbReference type="RefSeq" id="XP_038730206.1">
    <property type="nucleotide sequence ID" value="XM_038879124.1"/>
</dbReference>
<name>A0A9P5LPV5_9HELO</name>
<evidence type="ECO:0000313" key="2">
    <source>
        <dbReference type="Proteomes" id="UP000710849"/>
    </source>
</evidence>